<dbReference type="KEGG" id="ccp:CHC_T00008866001"/>
<keyword evidence="5" id="KW-1185">Reference proteome</keyword>
<dbReference type="Gramene" id="CDF32724">
    <property type="protein sequence ID" value="CDF32724"/>
    <property type="gene ID" value="CHC_T00008866001"/>
</dbReference>
<keyword evidence="1 3" id="KW-0853">WD repeat</keyword>
<dbReference type="Proteomes" id="UP000012073">
    <property type="component" value="Unassembled WGS sequence"/>
</dbReference>
<dbReference type="PROSITE" id="PS00678">
    <property type="entry name" value="WD_REPEATS_1"/>
    <property type="match status" value="2"/>
</dbReference>
<dbReference type="Pfam" id="PF00400">
    <property type="entry name" value="WD40"/>
    <property type="match status" value="2"/>
</dbReference>
<name>R7Q3X2_CHOCR</name>
<dbReference type="InterPro" id="IPR019775">
    <property type="entry name" value="WD40_repeat_CS"/>
</dbReference>
<evidence type="ECO:0000256" key="2">
    <source>
        <dbReference type="ARBA" id="ARBA00022737"/>
    </source>
</evidence>
<dbReference type="AlphaFoldDB" id="R7Q3X2"/>
<feature type="repeat" description="WD" evidence="3">
    <location>
        <begin position="1"/>
        <end position="41"/>
    </location>
</feature>
<dbReference type="InterPro" id="IPR015943">
    <property type="entry name" value="WD40/YVTN_repeat-like_dom_sf"/>
</dbReference>
<dbReference type="EMBL" id="HG001553">
    <property type="protein sequence ID" value="CDF32724.1"/>
    <property type="molecule type" value="Genomic_DNA"/>
</dbReference>
<reference evidence="5" key="1">
    <citation type="journal article" date="2013" name="Proc. Natl. Acad. Sci. U.S.A.">
        <title>Genome structure and metabolic features in the red seaweed Chondrus crispus shed light on evolution of the Archaeplastida.</title>
        <authorList>
            <person name="Collen J."/>
            <person name="Porcel B."/>
            <person name="Carre W."/>
            <person name="Ball S.G."/>
            <person name="Chaparro C."/>
            <person name="Tonon T."/>
            <person name="Barbeyron T."/>
            <person name="Michel G."/>
            <person name="Noel B."/>
            <person name="Valentin K."/>
            <person name="Elias M."/>
            <person name="Artiguenave F."/>
            <person name="Arun A."/>
            <person name="Aury J.M."/>
            <person name="Barbosa-Neto J.F."/>
            <person name="Bothwell J.H."/>
            <person name="Bouget F.Y."/>
            <person name="Brillet L."/>
            <person name="Cabello-Hurtado F."/>
            <person name="Capella-Gutierrez S."/>
            <person name="Charrier B."/>
            <person name="Cladiere L."/>
            <person name="Cock J.M."/>
            <person name="Coelho S.M."/>
            <person name="Colleoni C."/>
            <person name="Czjzek M."/>
            <person name="Da Silva C."/>
            <person name="Delage L."/>
            <person name="Denoeud F."/>
            <person name="Deschamps P."/>
            <person name="Dittami S.M."/>
            <person name="Gabaldon T."/>
            <person name="Gachon C.M."/>
            <person name="Groisillier A."/>
            <person name="Herve C."/>
            <person name="Jabbari K."/>
            <person name="Katinka M."/>
            <person name="Kloareg B."/>
            <person name="Kowalczyk N."/>
            <person name="Labadie K."/>
            <person name="Leblanc C."/>
            <person name="Lopez P.J."/>
            <person name="McLachlan D.H."/>
            <person name="Meslet-Cladiere L."/>
            <person name="Moustafa A."/>
            <person name="Nehr Z."/>
            <person name="Nyvall Collen P."/>
            <person name="Panaud O."/>
            <person name="Partensky F."/>
            <person name="Poulain J."/>
            <person name="Rensing S.A."/>
            <person name="Rousvoal S."/>
            <person name="Samson G."/>
            <person name="Symeonidi A."/>
            <person name="Weissenbach J."/>
            <person name="Zambounis A."/>
            <person name="Wincker P."/>
            <person name="Boyen C."/>
        </authorList>
    </citation>
    <scope>NUCLEOTIDE SEQUENCE [LARGE SCALE GENOMIC DNA]</scope>
    <source>
        <strain evidence="5">cv. Stackhouse</strain>
    </source>
</reference>
<dbReference type="PANTHER" id="PTHR19865:SF2">
    <property type="entry name" value="F-BOX AND WD REPEAT DOMAIN-CONTAINING 11-A"/>
    <property type="match status" value="1"/>
</dbReference>
<dbReference type="SUPFAM" id="SSF50978">
    <property type="entry name" value="WD40 repeat-like"/>
    <property type="match status" value="1"/>
</dbReference>
<accession>R7Q3X2</accession>
<evidence type="ECO:0000256" key="3">
    <source>
        <dbReference type="PROSITE-ProRule" id="PRU00221"/>
    </source>
</evidence>
<dbReference type="InterPro" id="IPR001680">
    <property type="entry name" value="WD40_rpt"/>
</dbReference>
<evidence type="ECO:0000313" key="5">
    <source>
        <dbReference type="Proteomes" id="UP000012073"/>
    </source>
</evidence>
<dbReference type="SMART" id="SM00320">
    <property type="entry name" value="WD40"/>
    <property type="match status" value="2"/>
</dbReference>
<evidence type="ECO:0000313" key="4">
    <source>
        <dbReference type="EMBL" id="CDF32724.1"/>
    </source>
</evidence>
<gene>
    <name evidence="4" type="ORF">CHC_T00008866001</name>
</gene>
<dbReference type="OMA" id="INLWNTE"/>
<dbReference type="OrthoDB" id="3267146at2759"/>
<dbReference type="Gene3D" id="2.130.10.10">
    <property type="entry name" value="YVTN repeat-like/Quinoprotein amine dehydrogenase"/>
    <property type="match status" value="1"/>
</dbReference>
<dbReference type="STRING" id="2769.R7Q3X2"/>
<dbReference type="RefSeq" id="XP_005712495.1">
    <property type="nucleotide sequence ID" value="XM_005712438.1"/>
</dbReference>
<dbReference type="PROSITE" id="PS50294">
    <property type="entry name" value="WD_REPEATS_REGION"/>
    <property type="match status" value="2"/>
</dbReference>
<dbReference type="InterPro" id="IPR036322">
    <property type="entry name" value="WD40_repeat_dom_sf"/>
</dbReference>
<dbReference type="PROSITE" id="PS50082">
    <property type="entry name" value="WD_REPEATS_2"/>
    <property type="match status" value="2"/>
</dbReference>
<dbReference type="GO" id="GO:0032040">
    <property type="term" value="C:small-subunit processome"/>
    <property type="evidence" value="ECO:0007669"/>
    <property type="project" value="TreeGrafter"/>
</dbReference>
<organism evidence="4 5">
    <name type="scientific">Chondrus crispus</name>
    <name type="common">Carrageen Irish moss</name>
    <name type="synonym">Polymorpha crispa</name>
    <dbReference type="NCBI Taxonomy" id="2769"/>
    <lineage>
        <taxon>Eukaryota</taxon>
        <taxon>Rhodophyta</taxon>
        <taxon>Florideophyceae</taxon>
        <taxon>Rhodymeniophycidae</taxon>
        <taxon>Gigartinales</taxon>
        <taxon>Gigartinaceae</taxon>
        <taxon>Chondrus</taxon>
    </lineage>
</organism>
<dbReference type="GeneID" id="17320212"/>
<dbReference type="PhylomeDB" id="R7Q3X2"/>
<feature type="repeat" description="WD" evidence="3">
    <location>
        <begin position="43"/>
        <end position="84"/>
    </location>
</feature>
<keyword evidence="2" id="KW-0677">Repeat</keyword>
<dbReference type="PANTHER" id="PTHR19865">
    <property type="entry name" value="U3 SMALL NUCLEOLAR RNA INTERACTING PROTEIN 2"/>
    <property type="match status" value="1"/>
</dbReference>
<sequence length="165" mass="17711">MGHTGHVLSVAISGDGKRAISGSSDKSVRVWDVETGAQVGDALVGHTGYVFSVAISVDGRRVVSASDDKSVRVWDVERGITLDTIEDWQDITSRFLRTANLGTASREGRTSQIFSREGIIVQRREDGSETVLAQLESQVDLRIDHDIGVVVAGAGHLVAIMKLVV</sequence>
<evidence type="ECO:0000256" key="1">
    <source>
        <dbReference type="ARBA" id="ARBA00022574"/>
    </source>
</evidence>
<dbReference type="GO" id="GO:0034511">
    <property type="term" value="F:U3 snoRNA binding"/>
    <property type="evidence" value="ECO:0007669"/>
    <property type="project" value="InterPro"/>
</dbReference>
<proteinExistence type="predicted"/>
<protein>
    <submittedName>
        <fullName evidence="4">WD40-repeat containing protein</fullName>
    </submittedName>
</protein>
<dbReference type="InterPro" id="IPR039241">
    <property type="entry name" value="Rrp9-like"/>
</dbReference>